<dbReference type="EMBL" id="JAINVB010000001">
    <property type="protein sequence ID" value="MCK0088186.1"/>
    <property type="molecule type" value="Genomic_DNA"/>
</dbReference>
<dbReference type="Proteomes" id="UP001203136">
    <property type="component" value="Unassembled WGS sequence"/>
</dbReference>
<dbReference type="Pfam" id="PF01865">
    <property type="entry name" value="PhoU_div"/>
    <property type="match status" value="1"/>
</dbReference>
<dbReference type="InterPro" id="IPR052912">
    <property type="entry name" value="UPF0111_domain"/>
</dbReference>
<dbReference type="RefSeq" id="WP_118020327.1">
    <property type="nucleotide sequence ID" value="NZ_JAINVB010000001.1"/>
</dbReference>
<dbReference type="PANTHER" id="PTHR37298">
    <property type="entry name" value="UPF0111 PROTEIN YKAA"/>
    <property type="match status" value="1"/>
</dbReference>
<dbReference type="InterPro" id="IPR018445">
    <property type="entry name" value="Put_Phosphate_transp_reg"/>
</dbReference>
<name>A0AAW5F8M1_CLOSY</name>
<accession>A0AAW5F8M1</accession>
<dbReference type="InterPro" id="IPR038078">
    <property type="entry name" value="PhoU-like_sf"/>
</dbReference>
<dbReference type="AlphaFoldDB" id="A0AAW5F8M1"/>
<evidence type="ECO:0000313" key="2">
    <source>
        <dbReference type="EMBL" id="MCK0088186.1"/>
    </source>
</evidence>
<protein>
    <submittedName>
        <fullName evidence="2">DUF47 family protein</fullName>
    </submittedName>
</protein>
<organism evidence="2 3">
    <name type="scientific">Clostridium symbiosum</name>
    <name type="common">Bacteroides symbiosus</name>
    <dbReference type="NCBI Taxonomy" id="1512"/>
    <lineage>
        <taxon>Bacteria</taxon>
        <taxon>Bacillati</taxon>
        <taxon>Bacillota</taxon>
        <taxon>Clostridia</taxon>
        <taxon>Lachnospirales</taxon>
        <taxon>Lachnospiraceae</taxon>
        <taxon>Otoolea</taxon>
    </lineage>
</organism>
<comment type="caution">
    <text evidence="2">The sequence shown here is derived from an EMBL/GenBank/DDBJ whole genome shotgun (WGS) entry which is preliminary data.</text>
</comment>
<dbReference type="PANTHER" id="PTHR37298:SF1">
    <property type="entry name" value="UPF0111 PROTEIN YKAA"/>
    <property type="match status" value="1"/>
</dbReference>
<proteinExistence type="inferred from homology"/>
<evidence type="ECO:0000313" key="3">
    <source>
        <dbReference type="Proteomes" id="UP001203136"/>
    </source>
</evidence>
<evidence type="ECO:0000256" key="1">
    <source>
        <dbReference type="ARBA" id="ARBA00008591"/>
    </source>
</evidence>
<gene>
    <name evidence="2" type="ORF">K5I21_20415</name>
</gene>
<reference evidence="2" key="1">
    <citation type="journal article" date="2022" name="Cell Host Microbe">
        <title>Colonization of the live biotherapeutic product VE303 and modulation of the microbiota and metabolites in healthy volunteers.</title>
        <authorList>
            <person name="Dsouza M."/>
            <person name="Menon R."/>
            <person name="Crossette E."/>
            <person name="Bhattarai S.K."/>
            <person name="Schneider J."/>
            <person name="Kim Y.G."/>
            <person name="Reddy S."/>
            <person name="Caballero S."/>
            <person name="Felix C."/>
            <person name="Cornacchione L."/>
            <person name="Hendrickson J."/>
            <person name="Watson A.R."/>
            <person name="Minot S.S."/>
            <person name="Greenfield N."/>
            <person name="Schopf L."/>
            <person name="Szabady R."/>
            <person name="Patarroyo J."/>
            <person name="Smith W."/>
            <person name="Harrison P."/>
            <person name="Kuijper E.J."/>
            <person name="Kelly C.P."/>
            <person name="Olle B."/>
            <person name="Bobilev D."/>
            <person name="Silber J.L."/>
            <person name="Bucci V."/>
            <person name="Roberts B."/>
            <person name="Faith J."/>
            <person name="Norman J.M."/>
        </authorList>
    </citation>
    <scope>NUCLEOTIDE SEQUENCE</scope>
    <source>
        <strain evidence="2">VE303-04</strain>
    </source>
</reference>
<comment type="similarity">
    <text evidence="1">Belongs to the UPF0111 family.</text>
</comment>
<sequence>MAQKKGNDYFTMLVDNVKCSCEAAELLWENMNEYDYVNLPEKIQDIHDVEHRGDLGKHSLMEKLMKEFLPPIEREDIMALTNIIDDVTDVLDEVLTNLYMYNIRSLRPEALEFAALIRKCCAAMKEMLEDFRNFRRSPTLKEKIITLNRLEEEGDQLYTRAVHRLYTEENDAVQILVWTTIYNCLEECCDCCEHVADSVEMAIMKNT</sequence>
<dbReference type="Gene3D" id="1.20.58.220">
    <property type="entry name" value="Phosphate transport system protein phou homolog 2, domain 2"/>
    <property type="match status" value="1"/>
</dbReference>